<proteinExistence type="predicted"/>
<keyword evidence="1" id="KW-0472">Membrane</keyword>
<dbReference type="Pfam" id="PF26604">
    <property type="entry name" value="CBU_0592"/>
    <property type="match status" value="1"/>
</dbReference>
<name>A0A4R3JPK1_9RHOB</name>
<reference evidence="3 4" key="1">
    <citation type="submission" date="2019-03" db="EMBL/GenBank/DDBJ databases">
        <title>Genomic Encyclopedia of Type Strains, Phase IV (KMG-IV): sequencing the most valuable type-strain genomes for metagenomic binning, comparative biology and taxonomic classification.</title>
        <authorList>
            <person name="Goeker M."/>
        </authorList>
    </citation>
    <scope>NUCLEOTIDE SEQUENCE [LARGE SCALE GENOMIC DNA]</scope>
    <source>
        <strain evidence="3 4">DSM 104836</strain>
    </source>
</reference>
<keyword evidence="4" id="KW-1185">Reference proteome</keyword>
<dbReference type="AlphaFoldDB" id="A0A4R3JPK1"/>
<dbReference type="RefSeq" id="WP_207905958.1">
    <property type="nucleotide sequence ID" value="NZ_CBDUOC010000213.1"/>
</dbReference>
<feature type="transmembrane region" description="Helical" evidence="1">
    <location>
        <begin position="12"/>
        <end position="32"/>
    </location>
</feature>
<protein>
    <recommendedName>
        <fullName evidence="2">CBU-0592-like domain-containing protein</fullName>
    </recommendedName>
</protein>
<dbReference type="EMBL" id="SLZU01000001">
    <property type="protein sequence ID" value="TCS67542.1"/>
    <property type="molecule type" value="Genomic_DNA"/>
</dbReference>
<dbReference type="Proteomes" id="UP000295696">
    <property type="component" value="Unassembled WGS sequence"/>
</dbReference>
<gene>
    <name evidence="3" type="ORF">EDD52_101644</name>
</gene>
<feature type="transmembrane region" description="Helical" evidence="1">
    <location>
        <begin position="67"/>
        <end position="86"/>
    </location>
</feature>
<feature type="transmembrane region" description="Helical" evidence="1">
    <location>
        <begin position="44"/>
        <end position="61"/>
    </location>
</feature>
<feature type="domain" description="CBU-0592-like" evidence="2">
    <location>
        <begin position="16"/>
        <end position="88"/>
    </location>
</feature>
<dbReference type="InterPro" id="IPR058058">
    <property type="entry name" value="CBU_0592-like"/>
</dbReference>
<evidence type="ECO:0000259" key="2">
    <source>
        <dbReference type="Pfam" id="PF26604"/>
    </source>
</evidence>
<organism evidence="3 4">
    <name type="scientific">Primorskyibacter sedentarius</name>
    <dbReference type="NCBI Taxonomy" id="745311"/>
    <lineage>
        <taxon>Bacteria</taxon>
        <taxon>Pseudomonadati</taxon>
        <taxon>Pseudomonadota</taxon>
        <taxon>Alphaproteobacteria</taxon>
        <taxon>Rhodobacterales</taxon>
        <taxon>Roseobacteraceae</taxon>
        <taxon>Primorskyibacter</taxon>
    </lineage>
</organism>
<accession>A0A4R3JPK1</accession>
<evidence type="ECO:0000313" key="3">
    <source>
        <dbReference type="EMBL" id="TCS67542.1"/>
    </source>
</evidence>
<dbReference type="NCBIfam" id="NF047864">
    <property type="entry name" value="CBU_0592_membra"/>
    <property type="match status" value="1"/>
</dbReference>
<comment type="caution">
    <text evidence="3">The sequence shown here is derived from an EMBL/GenBank/DDBJ whole genome shotgun (WGS) entry which is preliminary data.</text>
</comment>
<sequence length="109" mass="12281">MPDFSQPIDTGLLCRMLGLVGFCLYVINYFLLSTQIFTAQGIRYFVVNTTAAVLVLIGLTQDFNLPAALTQGFMICMGTAAILIRVRRSILLRRKFDRIRNDQHIPRAA</sequence>
<keyword evidence="1" id="KW-0812">Transmembrane</keyword>
<keyword evidence="1" id="KW-1133">Transmembrane helix</keyword>
<evidence type="ECO:0000256" key="1">
    <source>
        <dbReference type="SAM" id="Phobius"/>
    </source>
</evidence>
<evidence type="ECO:0000313" key="4">
    <source>
        <dbReference type="Proteomes" id="UP000295696"/>
    </source>
</evidence>